<dbReference type="Pfam" id="PF13620">
    <property type="entry name" value="CarboxypepD_reg"/>
    <property type="match status" value="4"/>
</dbReference>
<evidence type="ECO:0000256" key="2">
    <source>
        <dbReference type="ARBA" id="ARBA00022670"/>
    </source>
</evidence>
<dbReference type="InterPro" id="IPR006311">
    <property type="entry name" value="TAT_signal"/>
</dbReference>
<dbReference type="GO" id="GO:0004252">
    <property type="term" value="F:serine-type endopeptidase activity"/>
    <property type="evidence" value="ECO:0007669"/>
    <property type="project" value="UniProtKB-UniRule"/>
</dbReference>
<dbReference type="Pfam" id="PF00082">
    <property type="entry name" value="Peptidase_S8"/>
    <property type="match status" value="1"/>
</dbReference>
<dbReference type="InterPro" id="IPR013784">
    <property type="entry name" value="Carb-bd-like_fold"/>
</dbReference>
<dbReference type="GO" id="GO:0030246">
    <property type="term" value="F:carbohydrate binding"/>
    <property type="evidence" value="ECO:0007669"/>
    <property type="project" value="InterPro"/>
</dbReference>
<evidence type="ECO:0000256" key="6">
    <source>
        <dbReference type="PROSITE-ProRule" id="PRU01240"/>
    </source>
</evidence>
<keyword evidence="4 6" id="KW-0720">Serine protease</keyword>
<proteinExistence type="inferred from homology"/>
<dbReference type="SUPFAM" id="SSF52743">
    <property type="entry name" value="Subtilisin-like"/>
    <property type="match status" value="1"/>
</dbReference>
<dbReference type="InterPro" id="IPR036852">
    <property type="entry name" value="Peptidase_S8/S53_dom_sf"/>
</dbReference>
<keyword evidence="3 6" id="KW-0378">Hydrolase</keyword>
<dbReference type="InterPro" id="IPR015500">
    <property type="entry name" value="Peptidase_S8_subtilisin-rel"/>
</dbReference>
<dbReference type="PANTHER" id="PTHR43806">
    <property type="entry name" value="PEPTIDASE S8"/>
    <property type="match status" value="1"/>
</dbReference>
<keyword evidence="2 6" id="KW-0645">Protease</keyword>
<dbReference type="PROSITE" id="PS51318">
    <property type="entry name" value="TAT"/>
    <property type="match status" value="1"/>
</dbReference>
<evidence type="ECO:0000256" key="8">
    <source>
        <dbReference type="SAM" id="SignalP"/>
    </source>
</evidence>
<accession>A0A1T5KCB4</accession>
<feature type="chain" id="PRO_5013250739" evidence="8">
    <location>
        <begin position="44"/>
        <end position="1377"/>
    </location>
</feature>
<dbReference type="GO" id="GO:0006508">
    <property type="term" value="P:proteolysis"/>
    <property type="evidence" value="ECO:0007669"/>
    <property type="project" value="UniProtKB-KW"/>
</dbReference>
<dbReference type="GO" id="GO:0004180">
    <property type="term" value="F:carboxypeptidase activity"/>
    <property type="evidence" value="ECO:0007669"/>
    <property type="project" value="UniProtKB-KW"/>
</dbReference>
<dbReference type="STRING" id="526729.SAMN04324258_2035"/>
<dbReference type="InterPro" id="IPR050131">
    <property type="entry name" value="Peptidase_S8_subtilisin-like"/>
</dbReference>
<evidence type="ECO:0000259" key="9">
    <source>
        <dbReference type="Pfam" id="PF00082"/>
    </source>
</evidence>
<dbReference type="SUPFAM" id="SSF49452">
    <property type="entry name" value="Starch-binding domain-like"/>
    <property type="match status" value="2"/>
</dbReference>
<feature type="domain" description="Peptidase S8/S53" evidence="9">
    <location>
        <begin position="205"/>
        <end position="472"/>
    </location>
</feature>
<evidence type="ECO:0000256" key="1">
    <source>
        <dbReference type="ARBA" id="ARBA00011073"/>
    </source>
</evidence>
<dbReference type="PROSITE" id="PS51892">
    <property type="entry name" value="SUBTILASE"/>
    <property type="match status" value="1"/>
</dbReference>
<organism evidence="10 11">
    <name type="scientific">Krasilnikoviella flava</name>
    <dbReference type="NCBI Taxonomy" id="526729"/>
    <lineage>
        <taxon>Bacteria</taxon>
        <taxon>Bacillati</taxon>
        <taxon>Actinomycetota</taxon>
        <taxon>Actinomycetes</taxon>
        <taxon>Micrococcales</taxon>
        <taxon>Promicromonosporaceae</taxon>
        <taxon>Krasilnikoviella</taxon>
    </lineage>
</organism>
<dbReference type="InterPro" id="IPR000209">
    <property type="entry name" value="Peptidase_S8/S53_dom"/>
</dbReference>
<dbReference type="Gene3D" id="3.40.50.200">
    <property type="entry name" value="Peptidase S8/S53 domain"/>
    <property type="match status" value="1"/>
</dbReference>
<gene>
    <name evidence="10" type="ORF">SAMN04324258_2035</name>
</gene>
<keyword evidence="10" id="KW-0121">Carboxypeptidase</keyword>
<feature type="active site" description="Charge relay system" evidence="5 6">
    <location>
        <position position="261"/>
    </location>
</feature>
<reference evidence="10 11" key="1">
    <citation type="submission" date="2017-02" db="EMBL/GenBank/DDBJ databases">
        <authorList>
            <person name="Peterson S.W."/>
        </authorList>
    </citation>
    <scope>NUCLEOTIDE SEQUENCE [LARGE SCALE GENOMIC DNA]</scope>
    <source>
        <strain evidence="10 11">DSM 21481</strain>
    </source>
</reference>
<evidence type="ECO:0000313" key="11">
    <source>
        <dbReference type="Proteomes" id="UP000189777"/>
    </source>
</evidence>
<name>A0A1T5KCB4_9MICO</name>
<evidence type="ECO:0000313" key="10">
    <source>
        <dbReference type="EMBL" id="SKC61105.1"/>
    </source>
</evidence>
<evidence type="ECO:0000256" key="5">
    <source>
        <dbReference type="PIRSR" id="PIRSR615500-1"/>
    </source>
</evidence>
<comment type="similarity">
    <text evidence="1 6">Belongs to the peptidase S8 family.</text>
</comment>
<feature type="signal peptide" evidence="8">
    <location>
        <begin position="1"/>
        <end position="43"/>
    </location>
</feature>
<dbReference type="PANTHER" id="PTHR43806:SF11">
    <property type="entry name" value="CEREVISIN-RELATED"/>
    <property type="match status" value="1"/>
</dbReference>
<protein>
    <submittedName>
        <fullName evidence="10">Carboxypeptidase regulatory-like domain-containing protein</fullName>
    </submittedName>
</protein>
<feature type="region of interest" description="Disordered" evidence="7">
    <location>
        <begin position="1010"/>
        <end position="1047"/>
    </location>
</feature>
<keyword evidence="8" id="KW-0732">Signal</keyword>
<dbReference type="InterPro" id="IPR008969">
    <property type="entry name" value="CarboxyPept-like_regulatory"/>
</dbReference>
<evidence type="ECO:0000256" key="7">
    <source>
        <dbReference type="SAM" id="MobiDB-lite"/>
    </source>
</evidence>
<dbReference type="SUPFAM" id="SSF49464">
    <property type="entry name" value="Carboxypeptidase regulatory domain-like"/>
    <property type="match status" value="2"/>
</dbReference>
<keyword evidence="11" id="KW-1185">Reference proteome</keyword>
<evidence type="ECO:0000256" key="3">
    <source>
        <dbReference type="ARBA" id="ARBA00022801"/>
    </source>
</evidence>
<sequence length="1377" mass="139492">MHSPIRTRSTRTRSIHARRGWVATSAALALLATSAAGVAPAFAAASDPALAPAGAVPDPDEKIGPDVEKDLAAGPTDFWLELADTADLTAAKDLADWDERGRFVYDTLTAVADASQAGLVKDLDAAGADYETFWISNAILVRDGDGALATSLAASPEVERISAPRRYHLVEPVERDKVATQGTQSVEWGLQAINADDAWALGYTGQGVTVANIDSGVQGDHPALASHYRGLQDDGSVVDDYNWFDTSNACAGDSPCDTDGHGSHTMGTMVGDDGAGNQIGVAPGADWIAANGCATCSNADLLESGQWILAPTKVDGSDADPSKRPQVVNNSWGYDSPGVIDDFMADQIDAWEAAGIFGAWSGGNEGPACTTTSSPGANANTYAVGAFDSSGAIASFSSRGTGEDGTVKPNISAPGVNVRSSVPGDGYASYNGTSMAAPHLAGAVALLWSAAPSLVGQIEETQALLDGAAVDVDDTTCGGTADDNNVWGEGRLDVMTLLDAAPVGDTGLVTGTVTDADGAPVDGAEVTFDGSRDRTVTTGDDGAFAAELAVGDYAVSAQAFGYVASAPADVAVTVDATVTLPITLERAATRTVSGTVTEKDGAPTAGAVVALSGPLDAVTTGDDGRYAIAGVPDGTYTLSVSAGTCAEPFSTEVVVDGDETVDAALKRLLDDYGYYCTTGSAGVASGDTLLALTGDDKAASVDLPFAFPYYGEAYDTAYVSTNGFLNFLASSTSLSNVALPAAAAPNAAVYPFWDDLNVDAASAVYTGVTTVEGVDAFVVEWRNVRKYRPETDRVNFSATLLADGRVTLGYGPVTDTTTARGDSATIGIEDAAGAVASQFSYNAAAVTEGLSVTYDLAGMGSVRGTVSDGNTDQPVEGVTVTITSKDDGDETVVTTGSDGTYAARLPLERYGITYAKDEYAGATRNAALTEDGQVVTRDVALGAGRLEVNKESVSAALGMGGTASRAFRLTNTGTEPVDVTLGAGGGGFEMLGATAADGGVISHVTDAATVPEPAGPSMGTTGSGLGTADGKNGLASSGAKAGTVSPDLSAVPLDETTLTHSASQDIVANNSAACTNQVVTQDNGYLRTFTLSDFGIDGSLDVSSVSFGVEAVRTAQPLTVNLYTLDGALTYANMTLVGSAEATVGTDAAGTVVSVPVTGEVPKGGTLVVEVDVPAGGWFFAGSNDAGQTAPTYIRSEACGLLEPTDTTEVDFPDMHLVMNVSGETSGGAGVAWLDVQPPELTLAPGASVQAAVTLSAVVEQPGAYSATITAGEDTPYAAPTVSALMTVKAPTGWGKVAGTVTGDGAPLDGAVVNLDGKAYDTTLVTGADGTYGWWMPRPNGPLQLVVAANGFVPAVRTAQIVAGQTSVYDVDLKPLP</sequence>
<dbReference type="PRINTS" id="PR00723">
    <property type="entry name" value="SUBTILISIN"/>
</dbReference>
<feature type="active site" description="Charge relay system" evidence="5 6">
    <location>
        <position position="214"/>
    </location>
</feature>
<dbReference type="EMBL" id="FUZQ01000003">
    <property type="protein sequence ID" value="SKC61105.1"/>
    <property type="molecule type" value="Genomic_DNA"/>
</dbReference>
<dbReference type="Gene3D" id="2.60.40.1120">
    <property type="entry name" value="Carboxypeptidase-like, regulatory domain"/>
    <property type="match status" value="4"/>
</dbReference>
<evidence type="ECO:0000256" key="4">
    <source>
        <dbReference type="ARBA" id="ARBA00022825"/>
    </source>
</evidence>
<dbReference type="Proteomes" id="UP000189777">
    <property type="component" value="Unassembled WGS sequence"/>
</dbReference>
<feature type="active site" description="Charge relay system" evidence="5 6">
    <location>
        <position position="434"/>
    </location>
</feature>